<gene>
    <name evidence="2" type="primary">LOC111276181</name>
</gene>
<evidence type="ECO:0000313" key="1">
    <source>
        <dbReference type="Proteomes" id="UP000515121"/>
    </source>
</evidence>
<dbReference type="PANTHER" id="PTHR11017:SF305">
    <property type="entry name" value="TMV RESISTANCE PROTEIN N-LIKE"/>
    <property type="match status" value="1"/>
</dbReference>
<dbReference type="KEGG" id="dzi:111276181"/>
<name>A0A6P5WNX6_DURZI</name>
<evidence type="ECO:0000313" key="2">
    <source>
        <dbReference type="RefSeq" id="XP_022717709.1"/>
    </source>
</evidence>
<dbReference type="GeneID" id="111276181"/>
<keyword evidence="1" id="KW-1185">Reference proteome</keyword>
<dbReference type="Proteomes" id="UP000515121">
    <property type="component" value="Unplaced"/>
</dbReference>
<dbReference type="GO" id="GO:0006952">
    <property type="term" value="P:defense response"/>
    <property type="evidence" value="ECO:0007669"/>
    <property type="project" value="InterPro"/>
</dbReference>
<dbReference type="PANTHER" id="PTHR11017">
    <property type="entry name" value="LEUCINE-RICH REPEAT-CONTAINING PROTEIN"/>
    <property type="match status" value="1"/>
</dbReference>
<sequence length="142" mass="16047">MLNAPFTTQLLNLESSSSNYGEICKEFEVKKLTFDKSLQLFNLSAFAKSCSIEINSMEYARKVEKNCGGLPLDLKVLGSSLSGKSKNVWKNALKKLEAIPDSKIQKILRISCDSMEDDYDKNLFLDIACFFNGRIKITQLQF</sequence>
<dbReference type="Gene3D" id="1.10.8.430">
    <property type="entry name" value="Helical domain of apoptotic protease-activating factors"/>
    <property type="match status" value="1"/>
</dbReference>
<organism evidence="1 2">
    <name type="scientific">Durio zibethinus</name>
    <name type="common">Durian</name>
    <dbReference type="NCBI Taxonomy" id="66656"/>
    <lineage>
        <taxon>Eukaryota</taxon>
        <taxon>Viridiplantae</taxon>
        <taxon>Streptophyta</taxon>
        <taxon>Embryophyta</taxon>
        <taxon>Tracheophyta</taxon>
        <taxon>Spermatophyta</taxon>
        <taxon>Magnoliopsida</taxon>
        <taxon>eudicotyledons</taxon>
        <taxon>Gunneridae</taxon>
        <taxon>Pentapetalae</taxon>
        <taxon>rosids</taxon>
        <taxon>malvids</taxon>
        <taxon>Malvales</taxon>
        <taxon>Malvaceae</taxon>
        <taxon>Helicteroideae</taxon>
        <taxon>Durio</taxon>
    </lineage>
</organism>
<protein>
    <submittedName>
        <fullName evidence="2">Probable disease resistance protein RPP1</fullName>
    </submittedName>
</protein>
<dbReference type="InterPro" id="IPR042197">
    <property type="entry name" value="Apaf_helical"/>
</dbReference>
<dbReference type="AlphaFoldDB" id="A0A6P5WNX6"/>
<dbReference type="OrthoDB" id="1357022at2759"/>
<dbReference type="GO" id="GO:0043531">
    <property type="term" value="F:ADP binding"/>
    <property type="evidence" value="ECO:0007669"/>
    <property type="project" value="InterPro"/>
</dbReference>
<accession>A0A6P5WNX6</accession>
<dbReference type="RefSeq" id="XP_022717709.1">
    <property type="nucleotide sequence ID" value="XM_022861974.1"/>
</dbReference>
<dbReference type="SUPFAM" id="SSF52540">
    <property type="entry name" value="P-loop containing nucleoside triphosphate hydrolases"/>
    <property type="match status" value="1"/>
</dbReference>
<dbReference type="InterPro" id="IPR027417">
    <property type="entry name" value="P-loop_NTPase"/>
</dbReference>
<reference evidence="2" key="1">
    <citation type="submission" date="2025-08" db="UniProtKB">
        <authorList>
            <consortium name="RefSeq"/>
        </authorList>
    </citation>
    <scope>IDENTIFICATION</scope>
    <source>
        <tissue evidence="2">Fruit stalk</tissue>
    </source>
</reference>
<proteinExistence type="predicted"/>
<dbReference type="InterPro" id="IPR044974">
    <property type="entry name" value="Disease_R_plants"/>
</dbReference>